<protein>
    <submittedName>
        <fullName evidence="7">Septum site-determining protein MinC</fullName>
    </submittedName>
</protein>
<name>A0A2U8FF73_9HELI</name>
<evidence type="ECO:0000313" key="8">
    <source>
        <dbReference type="Proteomes" id="UP000244890"/>
    </source>
</evidence>
<organism evidence="7 8">
    <name type="scientific">Helicobacter apodemus</name>
    <dbReference type="NCBI Taxonomy" id="135569"/>
    <lineage>
        <taxon>Bacteria</taxon>
        <taxon>Pseudomonadati</taxon>
        <taxon>Campylobacterota</taxon>
        <taxon>Epsilonproteobacteria</taxon>
        <taxon>Campylobacterales</taxon>
        <taxon>Helicobacteraceae</taxon>
        <taxon>Helicobacter</taxon>
    </lineage>
</organism>
<keyword evidence="3" id="KW-0717">Septation</keyword>
<dbReference type="EMBL" id="CP021886">
    <property type="protein sequence ID" value="AWI34804.1"/>
    <property type="molecule type" value="Genomic_DNA"/>
</dbReference>
<dbReference type="GO" id="GO:0000902">
    <property type="term" value="P:cell morphogenesis"/>
    <property type="evidence" value="ECO:0007669"/>
    <property type="project" value="InterPro"/>
</dbReference>
<dbReference type="GO" id="GO:1901891">
    <property type="term" value="P:regulation of cell septum assembly"/>
    <property type="evidence" value="ECO:0007669"/>
    <property type="project" value="InterPro"/>
</dbReference>
<dbReference type="Gene3D" id="2.160.20.70">
    <property type="match status" value="1"/>
</dbReference>
<dbReference type="InterPro" id="IPR016098">
    <property type="entry name" value="CAP/MinC_C"/>
</dbReference>
<dbReference type="InterPro" id="IPR005526">
    <property type="entry name" value="Septum_form_inhib_MinC_C"/>
</dbReference>
<dbReference type="SUPFAM" id="SSF63848">
    <property type="entry name" value="Cell-division inhibitor MinC, C-terminal domain"/>
    <property type="match status" value="1"/>
</dbReference>
<comment type="function">
    <text evidence="5">Cell division inhibitor that blocks the formation of polar Z ring septums. Rapidly oscillates between the poles of the cell to destabilize FtsZ filaments that have formed before they mature into polar Z rings. Prevents FtsZ polymerization.</text>
</comment>
<comment type="similarity">
    <text evidence="1">Belongs to the MinC family.</text>
</comment>
<keyword evidence="2" id="KW-0132">Cell division</keyword>
<dbReference type="RefSeq" id="WP_108911584.1">
    <property type="nucleotide sequence ID" value="NZ_CP021886.1"/>
</dbReference>
<keyword evidence="4" id="KW-0131">Cell cycle</keyword>
<dbReference type="PANTHER" id="PTHR34108">
    <property type="entry name" value="SEPTUM SITE-DETERMINING PROTEIN MINC"/>
    <property type="match status" value="1"/>
</dbReference>
<evidence type="ECO:0000256" key="1">
    <source>
        <dbReference type="ARBA" id="ARBA00006291"/>
    </source>
</evidence>
<evidence type="ECO:0000256" key="2">
    <source>
        <dbReference type="ARBA" id="ARBA00022618"/>
    </source>
</evidence>
<dbReference type="PANTHER" id="PTHR34108:SF1">
    <property type="entry name" value="SEPTUM SITE-DETERMINING PROTEIN MINC"/>
    <property type="match status" value="1"/>
</dbReference>
<evidence type="ECO:0000256" key="4">
    <source>
        <dbReference type="ARBA" id="ARBA00023306"/>
    </source>
</evidence>
<evidence type="ECO:0000256" key="5">
    <source>
        <dbReference type="ARBA" id="ARBA00025606"/>
    </source>
</evidence>
<proteinExistence type="inferred from homology"/>
<feature type="domain" description="Septum formation inhibitor MinC C-terminal" evidence="6">
    <location>
        <begin position="98"/>
        <end position="168"/>
    </location>
</feature>
<dbReference type="AlphaFoldDB" id="A0A2U8FF73"/>
<sequence length="191" mass="21828">MLQIRQKNLKVFVCSQGEDKEIMEYLNKNSIFLQGFLLVFTYILSEELRKFLCSKEINFFEQSYKKGLNLRDSKSNKELSKIERVEKTSSQKEVNTLVIHRTIRSGEEVRNEGDITIFGRINSGALIQSQGNIQAFGEVNGDISCNGEYLIVTSLKQGNIVFGGEVIEKQKFSDGAKKIYKKNNEIIIEDL</sequence>
<dbReference type="GO" id="GO:0000917">
    <property type="term" value="P:division septum assembly"/>
    <property type="evidence" value="ECO:0007669"/>
    <property type="project" value="UniProtKB-KW"/>
</dbReference>
<evidence type="ECO:0000256" key="3">
    <source>
        <dbReference type="ARBA" id="ARBA00023210"/>
    </source>
</evidence>
<evidence type="ECO:0000259" key="6">
    <source>
        <dbReference type="Pfam" id="PF03775"/>
    </source>
</evidence>
<accession>A0A2U8FF73</accession>
<gene>
    <name evidence="7" type="ORF">CDV25_08540</name>
</gene>
<dbReference type="InterPro" id="IPR036145">
    <property type="entry name" value="MinC_C_sf"/>
</dbReference>
<evidence type="ECO:0000313" key="7">
    <source>
        <dbReference type="EMBL" id="AWI34804.1"/>
    </source>
</evidence>
<dbReference type="OrthoDB" id="5323841at2"/>
<dbReference type="KEGG" id="had:CDV25_08540"/>
<dbReference type="InterPro" id="IPR013033">
    <property type="entry name" value="MinC"/>
</dbReference>
<reference evidence="7 8" key="1">
    <citation type="submission" date="2017-06" db="EMBL/GenBank/DDBJ databases">
        <title>Complete genome of Helicobacter apodemus.</title>
        <authorList>
            <person name="Cho S."/>
        </authorList>
    </citation>
    <scope>NUCLEOTIDE SEQUENCE [LARGE SCALE GENOMIC DNA]</scope>
    <source>
        <strain evidence="8">SNUVETPUB-15-01</strain>
    </source>
</reference>
<dbReference type="Proteomes" id="UP000244890">
    <property type="component" value="Chromosome"/>
</dbReference>
<dbReference type="Pfam" id="PF03775">
    <property type="entry name" value="MinC_C"/>
    <property type="match status" value="1"/>
</dbReference>